<evidence type="ECO:0000256" key="1">
    <source>
        <dbReference type="ARBA" id="ARBA00004651"/>
    </source>
</evidence>
<feature type="transmembrane region" description="Helical" evidence="6">
    <location>
        <begin position="120"/>
        <end position="141"/>
    </location>
</feature>
<evidence type="ECO:0000313" key="8">
    <source>
        <dbReference type="Proteomes" id="UP001307889"/>
    </source>
</evidence>
<comment type="similarity">
    <text evidence="6">Belongs to the insect chemoreceptor superfamily. Gustatory receptor (GR) family.</text>
</comment>
<keyword evidence="5 6" id="KW-0472">Membrane</keyword>
<feature type="transmembrane region" description="Helical" evidence="6">
    <location>
        <begin position="41"/>
        <end position="60"/>
    </location>
</feature>
<keyword evidence="6" id="KW-0675">Receptor</keyword>
<comment type="caution">
    <text evidence="6">Lacks conserved residue(s) required for the propagation of feature annotation.</text>
</comment>
<evidence type="ECO:0000256" key="5">
    <source>
        <dbReference type="ARBA" id="ARBA00023136"/>
    </source>
</evidence>
<keyword evidence="4 6" id="KW-1133">Transmembrane helix</keyword>
<gene>
    <name evidence="7" type="ORF">NTJ_14864</name>
</gene>
<keyword evidence="8" id="KW-1185">Reference proteome</keyword>
<feature type="transmembrane region" description="Helical" evidence="6">
    <location>
        <begin position="72"/>
        <end position="90"/>
    </location>
</feature>
<dbReference type="Proteomes" id="UP001307889">
    <property type="component" value="Chromosome 13"/>
</dbReference>
<evidence type="ECO:0000256" key="2">
    <source>
        <dbReference type="ARBA" id="ARBA00022475"/>
    </source>
</evidence>
<keyword evidence="6" id="KW-0807">Transducer</keyword>
<feature type="transmembrane region" description="Helical" evidence="6">
    <location>
        <begin position="153"/>
        <end position="171"/>
    </location>
</feature>
<keyword evidence="2 6" id="KW-1003">Cell membrane</keyword>
<comment type="subcellular location">
    <subcellularLocation>
        <location evidence="1 6">Cell membrane</location>
        <topology evidence="1 6">Multi-pass membrane protein</topology>
    </subcellularLocation>
</comment>
<reference evidence="7 8" key="1">
    <citation type="submission" date="2023-09" db="EMBL/GenBank/DDBJ databases">
        <title>Nesidiocoris tenuis whole genome shotgun sequence.</title>
        <authorList>
            <person name="Shibata T."/>
            <person name="Shimoda M."/>
            <person name="Kobayashi T."/>
            <person name="Uehara T."/>
        </authorList>
    </citation>
    <scope>NUCLEOTIDE SEQUENCE [LARGE SCALE GENOMIC DNA]</scope>
    <source>
        <strain evidence="7 8">Japan</strain>
    </source>
</reference>
<dbReference type="Pfam" id="PF08395">
    <property type="entry name" value="7tm_7"/>
    <property type="match status" value="1"/>
</dbReference>
<comment type="function">
    <text evidence="6">Gustatory receptor which mediates acceptance or avoidance behavior, depending on its substrates.</text>
</comment>
<evidence type="ECO:0000256" key="4">
    <source>
        <dbReference type="ARBA" id="ARBA00022989"/>
    </source>
</evidence>
<protein>
    <recommendedName>
        <fullName evidence="6">Gustatory receptor</fullName>
    </recommendedName>
</protein>
<accession>A0ABN7BFT7</accession>
<keyword evidence="3 6" id="KW-0812">Transmembrane</keyword>
<evidence type="ECO:0000256" key="3">
    <source>
        <dbReference type="ARBA" id="ARBA00022692"/>
    </source>
</evidence>
<sequence>MKTVMASSPLIYNYMKMFQFLGSHPFTLNPKSPPKVSKCSVAIFSLAYLPNAIVLVLYTHEVSFNQGDLASALYRTLIFIVVLTPPLTMYQMTQKSHIIDAIVKNLIEVRRNLMVGEFKITRFTILMGLFNGLLTILLIGGSSIVNGYNRGNVAALVCSQAVWTLFYSYTISVRAQFYFLITSAGECYEKITLPDPKQEKGIVSLNEIKTRIKYYDRVSTICSKIVDFHEPFTCLSLVINLLCLIQDVNTIFNSPSLLSENTFLKVSCYVWIVAHISHVCYALHGCQAVINQVRIAVKPLL</sequence>
<organism evidence="7 8">
    <name type="scientific">Nesidiocoris tenuis</name>
    <dbReference type="NCBI Taxonomy" id="355587"/>
    <lineage>
        <taxon>Eukaryota</taxon>
        <taxon>Metazoa</taxon>
        <taxon>Ecdysozoa</taxon>
        <taxon>Arthropoda</taxon>
        <taxon>Hexapoda</taxon>
        <taxon>Insecta</taxon>
        <taxon>Pterygota</taxon>
        <taxon>Neoptera</taxon>
        <taxon>Paraneoptera</taxon>
        <taxon>Hemiptera</taxon>
        <taxon>Heteroptera</taxon>
        <taxon>Panheteroptera</taxon>
        <taxon>Cimicomorpha</taxon>
        <taxon>Miridae</taxon>
        <taxon>Dicyphina</taxon>
        <taxon>Nesidiocoris</taxon>
    </lineage>
</organism>
<proteinExistence type="inferred from homology"/>
<evidence type="ECO:0000256" key="6">
    <source>
        <dbReference type="RuleBase" id="RU363108"/>
    </source>
</evidence>
<name>A0ABN7BFT7_9HEMI</name>
<dbReference type="EMBL" id="AP028921">
    <property type="protein sequence ID" value="BET02046.1"/>
    <property type="molecule type" value="Genomic_DNA"/>
</dbReference>
<dbReference type="InterPro" id="IPR013604">
    <property type="entry name" value="7TM_chemorcpt"/>
</dbReference>
<evidence type="ECO:0000313" key="7">
    <source>
        <dbReference type="EMBL" id="BET02046.1"/>
    </source>
</evidence>